<dbReference type="EMBL" id="JASPKZ010007394">
    <property type="protein sequence ID" value="KAJ9584557.1"/>
    <property type="molecule type" value="Genomic_DNA"/>
</dbReference>
<dbReference type="AlphaFoldDB" id="A0AAD7ZQ79"/>
<dbReference type="SUPFAM" id="SSF82895">
    <property type="entry name" value="TSP-1 type 1 repeat"/>
    <property type="match status" value="1"/>
</dbReference>
<dbReference type="Gene3D" id="2.60.120.200">
    <property type="match status" value="1"/>
</dbReference>
<reference evidence="2" key="1">
    <citation type="journal article" date="2023" name="IScience">
        <title>Live-bearing cockroach genome reveals convergent evolutionary mechanisms linked to viviparity in insects and beyond.</title>
        <authorList>
            <person name="Fouks B."/>
            <person name="Harrison M.C."/>
            <person name="Mikhailova A.A."/>
            <person name="Marchal E."/>
            <person name="English S."/>
            <person name="Carruthers M."/>
            <person name="Jennings E.C."/>
            <person name="Chiamaka E.L."/>
            <person name="Frigard R.A."/>
            <person name="Pippel M."/>
            <person name="Attardo G.M."/>
            <person name="Benoit J.B."/>
            <person name="Bornberg-Bauer E."/>
            <person name="Tobe S.S."/>
        </authorList>
    </citation>
    <scope>NUCLEOTIDE SEQUENCE</scope>
    <source>
        <strain evidence="2">Stay&amp;Tobe</strain>
    </source>
</reference>
<proteinExistence type="predicted"/>
<evidence type="ECO:0000313" key="2">
    <source>
        <dbReference type="EMBL" id="KAJ9584557.1"/>
    </source>
</evidence>
<dbReference type="InterPro" id="IPR000884">
    <property type="entry name" value="TSP1_rpt"/>
</dbReference>
<dbReference type="InterPro" id="IPR036383">
    <property type="entry name" value="TSP1_rpt_sf"/>
</dbReference>
<feature type="compositionally biased region" description="Low complexity" evidence="1">
    <location>
        <begin position="109"/>
        <end position="120"/>
    </location>
</feature>
<comment type="caution">
    <text evidence="2">The sequence shown here is derived from an EMBL/GenBank/DDBJ whole genome shotgun (WGS) entry which is preliminary data.</text>
</comment>
<dbReference type="SMART" id="SM00209">
    <property type="entry name" value="TSP1"/>
    <property type="match status" value="1"/>
</dbReference>
<dbReference type="Gene3D" id="2.20.100.10">
    <property type="entry name" value="Thrombospondin type-1 (TSP1) repeat"/>
    <property type="match status" value="1"/>
</dbReference>
<evidence type="ECO:0000313" key="3">
    <source>
        <dbReference type="Proteomes" id="UP001233999"/>
    </source>
</evidence>
<organism evidence="2 3">
    <name type="scientific">Diploptera punctata</name>
    <name type="common">Pacific beetle cockroach</name>
    <dbReference type="NCBI Taxonomy" id="6984"/>
    <lineage>
        <taxon>Eukaryota</taxon>
        <taxon>Metazoa</taxon>
        <taxon>Ecdysozoa</taxon>
        <taxon>Arthropoda</taxon>
        <taxon>Hexapoda</taxon>
        <taxon>Insecta</taxon>
        <taxon>Pterygota</taxon>
        <taxon>Neoptera</taxon>
        <taxon>Polyneoptera</taxon>
        <taxon>Dictyoptera</taxon>
        <taxon>Blattodea</taxon>
        <taxon>Blaberoidea</taxon>
        <taxon>Blaberidae</taxon>
        <taxon>Diplopterinae</taxon>
        <taxon>Diploptera</taxon>
    </lineage>
</organism>
<keyword evidence="3" id="KW-1185">Reference proteome</keyword>
<dbReference type="Proteomes" id="UP001233999">
    <property type="component" value="Unassembled WGS sequence"/>
</dbReference>
<protein>
    <submittedName>
        <fullName evidence="2">Uncharacterized protein</fullName>
    </submittedName>
</protein>
<gene>
    <name evidence="2" type="ORF">L9F63_021096</name>
</gene>
<dbReference type="PROSITE" id="PS50092">
    <property type="entry name" value="TSP1"/>
    <property type="match status" value="1"/>
</dbReference>
<evidence type="ECO:0000256" key="1">
    <source>
        <dbReference type="SAM" id="MobiDB-lite"/>
    </source>
</evidence>
<sequence length="224" mass="24717">LHDDSSVRSYLDCAWISTDILKRNSLDTPEDADVVIGYLFMGDLEQLVIVPSPTAVGQQCSGTKVPLVDPSLLMANRRGRRTKGRKGVDYHSSTSWKTSSEDEDDDFYEGSGSEGSALGEPQYEVEWSEWSECSSTCGTGSQSRYSRCVDDGSRLELCMEAGGERTETRTCSREPCLSRRVRQTSRISSTRLCRTIPPAINTASNIIGKVILPPSTQRCTSRPM</sequence>
<feature type="non-terminal residue" evidence="2">
    <location>
        <position position="224"/>
    </location>
</feature>
<feature type="region of interest" description="Disordered" evidence="1">
    <location>
        <begin position="76"/>
        <end position="120"/>
    </location>
</feature>
<reference evidence="2" key="2">
    <citation type="submission" date="2023-05" db="EMBL/GenBank/DDBJ databases">
        <authorList>
            <person name="Fouks B."/>
        </authorList>
    </citation>
    <scope>NUCLEOTIDE SEQUENCE</scope>
    <source>
        <strain evidence="2">Stay&amp;Tobe</strain>
        <tissue evidence="2">Testes</tissue>
    </source>
</reference>
<feature type="non-terminal residue" evidence="2">
    <location>
        <position position="1"/>
    </location>
</feature>
<name>A0AAD7ZQ79_DIPPU</name>
<accession>A0AAD7ZQ79</accession>
<dbReference type="Pfam" id="PF00090">
    <property type="entry name" value="TSP_1"/>
    <property type="match status" value="1"/>
</dbReference>